<gene>
    <name evidence="1" type="ORF">BSAL_38410</name>
</gene>
<proteinExistence type="predicted"/>
<accession>A0A0S4JQX3</accession>
<sequence>MSTGFETMKSACTNFWHPAVDPTDKFDPTFLGVQRKAKVVPMLTPQHQERGKRIQVENQAHDPKVLAQIPAQYRELQASSDVVNNRFGNGFSRRGESTIQQDRLRVMKTADERVRKEAASDARRIRGASRNFSQFDAITGQPTSITKHFPTATPGTSEGIDKFHKGMRWPERVHSSVLGGTNPAILQARLPRTTSLSATTQPSLSRRQQQLLHEGLTVTKRDWSVSQQLACNDGYVVK</sequence>
<dbReference type="EMBL" id="CYKH01002065">
    <property type="protein sequence ID" value="CUG92600.1"/>
    <property type="molecule type" value="Genomic_DNA"/>
</dbReference>
<dbReference type="VEuPathDB" id="TriTrypDB:BSAL_38410"/>
<dbReference type="AlphaFoldDB" id="A0A0S4JQX3"/>
<evidence type="ECO:0000313" key="1">
    <source>
        <dbReference type="EMBL" id="CUG92600.1"/>
    </source>
</evidence>
<dbReference type="Proteomes" id="UP000051952">
    <property type="component" value="Unassembled WGS sequence"/>
</dbReference>
<evidence type="ECO:0000313" key="2">
    <source>
        <dbReference type="Proteomes" id="UP000051952"/>
    </source>
</evidence>
<name>A0A0S4JQX3_BODSA</name>
<protein>
    <submittedName>
        <fullName evidence="1">Uncharacterized protein</fullName>
    </submittedName>
</protein>
<organism evidence="1 2">
    <name type="scientific">Bodo saltans</name>
    <name type="common">Flagellated protozoan</name>
    <dbReference type="NCBI Taxonomy" id="75058"/>
    <lineage>
        <taxon>Eukaryota</taxon>
        <taxon>Discoba</taxon>
        <taxon>Euglenozoa</taxon>
        <taxon>Kinetoplastea</taxon>
        <taxon>Metakinetoplastina</taxon>
        <taxon>Eubodonida</taxon>
        <taxon>Bodonidae</taxon>
        <taxon>Bodo</taxon>
    </lineage>
</organism>
<reference evidence="2" key="1">
    <citation type="submission" date="2015-09" db="EMBL/GenBank/DDBJ databases">
        <authorList>
            <consortium name="Pathogen Informatics"/>
        </authorList>
    </citation>
    <scope>NUCLEOTIDE SEQUENCE [LARGE SCALE GENOMIC DNA]</scope>
    <source>
        <strain evidence="2">Lake Konstanz</strain>
    </source>
</reference>
<keyword evidence="2" id="KW-1185">Reference proteome</keyword>